<keyword evidence="3" id="KW-1185">Reference proteome</keyword>
<protein>
    <submittedName>
        <fullName evidence="2">Uncharacterized protein</fullName>
    </submittedName>
</protein>
<feature type="compositionally biased region" description="Low complexity" evidence="1">
    <location>
        <begin position="6"/>
        <end position="23"/>
    </location>
</feature>
<evidence type="ECO:0000313" key="3">
    <source>
        <dbReference type="Proteomes" id="UP000823749"/>
    </source>
</evidence>
<dbReference type="PROSITE" id="PS51257">
    <property type="entry name" value="PROKAR_LIPOPROTEIN"/>
    <property type="match status" value="1"/>
</dbReference>
<feature type="region of interest" description="Disordered" evidence="1">
    <location>
        <begin position="1"/>
        <end position="23"/>
    </location>
</feature>
<organism evidence="2 3">
    <name type="scientific">Rhododendron griersonianum</name>
    <dbReference type="NCBI Taxonomy" id="479676"/>
    <lineage>
        <taxon>Eukaryota</taxon>
        <taxon>Viridiplantae</taxon>
        <taxon>Streptophyta</taxon>
        <taxon>Embryophyta</taxon>
        <taxon>Tracheophyta</taxon>
        <taxon>Spermatophyta</taxon>
        <taxon>Magnoliopsida</taxon>
        <taxon>eudicotyledons</taxon>
        <taxon>Gunneridae</taxon>
        <taxon>Pentapetalae</taxon>
        <taxon>asterids</taxon>
        <taxon>Ericales</taxon>
        <taxon>Ericaceae</taxon>
        <taxon>Ericoideae</taxon>
        <taxon>Rhodoreae</taxon>
        <taxon>Rhododendron</taxon>
    </lineage>
</organism>
<comment type="caution">
    <text evidence="2">The sequence shown here is derived from an EMBL/GenBank/DDBJ whole genome shotgun (WGS) entry which is preliminary data.</text>
</comment>
<proteinExistence type="predicted"/>
<sequence length="74" mass="8094">MDSSRRPTSFRFSATSTSLSSCSLPPAVSVSSLAKEAFFTTVSPPEELISTSEELQQEISNLQQQLQAAEEQLR</sequence>
<dbReference type="AlphaFoldDB" id="A0AAV6J3N4"/>
<name>A0AAV6J3N4_9ERIC</name>
<evidence type="ECO:0000256" key="1">
    <source>
        <dbReference type="SAM" id="MobiDB-lite"/>
    </source>
</evidence>
<dbReference type="EMBL" id="JACTNZ010000008">
    <property type="protein sequence ID" value="KAG5534189.1"/>
    <property type="molecule type" value="Genomic_DNA"/>
</dbReference>
<accession>A0AAV6J3N4</accession>
<gene>
    <name evidence="2" type="ORF">RHGRI_022355</name>
</gene>
<dbReference type="Proteomes" id="UP000823749">
    <property type="component" value="Chromosome 8"/>
</dbReference>
<reference evidence="2" key="1">
    <citation type="submission" date="2020-08" db="EMBL/GenBank/DDBJ databases">
        <title>Plant Genome Project.</title>
        <authorList>
            <person name="Zhang R.-G."/>
        </authorList>
    </citation>
    <scope>NUCLEOTIDE SEQUENCE</scope>
    <source>
        <strain evidence="2">WSP0</strain>
        <tissue evidence="2">Leaf</tissue>
    </source>
</reference>
<evidence type="ECO:0000313" key="2">
    <source>
        <dbReference type="EMBL" id="KAG5534189.1"/>
    </source>
</evidence>